<dbReference type="KEGG" id="nfn:NFRAN_1996"/>
<accession>A0A484IAZ9</accession>
<proteinExistence type="predicted"/>
<sequence length="42" mass="5148">MLSRIQDPNKQWKRSESDLMSHKNYQKYITAYVNIFKDTNVR</sequence>
<dbReference type="InterPro" id="IPR022488">
    <property type="entry name" value="PPK2-related"/>
</dbReference>
<name>A0A484IAZ9_9ARCH</name>
<feature type="domain" description="Polyphosphate kinase-2-related" evidence="1">
    <location>
        <begin position="2"/>
        <end position="41"/>
    </location>
</feature>
<evidence type="ECO:0000259" key="1">
    <source>
        <dbReference type="Pfam" id="PF03976"/>
    </source>
</evidence>
<protein>
    <recommendedName>
        <fullName evidence="1">Polyphosphate kinase-2-related domain-containing protein</fullName>
    </recommendedName>
</protein>
<dbReference type="Proteomes" id="UP000294299">
    <property type="component" value="Chromosome NFRAN"/>
</dbReference>
<dbReference type="Gene3D" id="3.40.50.300">
    <property type="entry name" value="P-loop containing nucleotide triphosphate hydrolases"/>
    <property type="match status" value="1"/>
</dbReference>
<dbReference type="InterPro" id="IPR027417">
    <property type="entry name" value="P-loop_NTPase"/>
</dbReference>
<dbReference type="EMBL" id="LR216287">
    <property type="protein sequence ID" value="VFJ14318.1"/>
    <property type="molecule type" value="Genomic_DNA"/>
</dbReference>
<dbReference type="AlphaFoldDB" id="A0A484IAZ9"/>
<dbReference type="Pfam" id="PF03976">
    <property type="entry name" value="PPK2"/>
    <property type="match status" value="1"/>
</dbReference>
<evidence type="ECO:0000313" key="2">
    <source>
        <dbReference type="EMBL" id="VFJ14318.1"/>
    </source>
</evidence>
<reference evidence="2 3" key="1">
    <citation type="submission" date="2019-02" db="EMBL/GenBank/DDBJ databases">
        <authorList>
            <person name="Lehtovirta-Morley E L."/>
        </authorList>
    </citation>
    <scope>NUCLEOTIDE SEQUENCE [LARGE SCALE GENOMIC DNA]</scope>
    <source>
        <strain evidence="2">NFRAN1</strain>
    </source>
</reference>
<gene>
    <name evidence="2" type="ORF">NFRAN_1996</name>
</gene>
<organism evidence="2 3">
    <name type="scientific">Candidatus Nitrosocosmicus franklandianus</name>
    <dbReference type="NCBI Taxonomy" id="1798806"/>
    <lineage>
        <taxon>Archaea</taxon>
        <taxon>Nitrososphaerota</taxon>
        <taxon>Nitrososphaeria</taxon>
        <taxon>Nitrososphaerales</taxon>
        <taxon>Nitrososphaeraceae</taxon>
        <taxon>Candidatus Nitrosocosmicus</taxon>
    </lineage>
</organism>
<keyword evidence="3" id="KW-1185">Reference proteome</keyword>
<evidence type="ECO:0000313" key="3">
    <source>
        <dbReference type="Proteomes" id="UP000294299"/>
    </source>
</evidence>